<dbReference type="Pfam" id="PF13229">
    <property type="entry name" value="Beta_helix"/>
    <property type="match status" value="2"/>
</dbReference>
<dbReference type="InterPro" id="IPR011050">
    <property type="entry name" value="Pectin_lyase_fold/virulence"/>
</dbReference>
<proteinExistence type="predicted"/>
<dbReference type="InterPro" id="IPR006626">
    <property type="entry name" value="PbH1"/>
</dbReference>
<evidence type="ECO:0000259" key="2">
    <source>
        <dbReference type="Pfam" id="PF13229"/>
    </source>
</evidence>
<gene>
    <name evidence="3" type="ORF">N8I84_18995</name>
</gene>
<accession>A0ABY6E5R9</accession>
<evidence type="ECO:0000313" key="3">
    <source>
        <dbReference type="EMBL" id="UXY20571.1"/>
    </source>
</evidence>
<name>A0ABY6E5R9_9ACTN</name>
<dbReference type="EMBL" id="CP106793">
    <property type="protein sequence ID" value="UXY20571.1"/>
    <property type="molecule type" value="Genomic_DNA"/>
</dbReference>
<feature type="chain" id="PRO_5047548406" evidence="1">
    <location>
        <begin position="25"/>
        <end position="354"/>
    </location>
</feature>
<keyword evidence="4" id="KW-1185">Reference proteome</keyword>
<dbReference type="SMART" id="SM00710">
    <property type="entry name" value="PbH1"/>
    <property type="match status" value="6"/>
</dbReference>
<evidence type="ECO:0000256" key="1">
    <source>
        <dbReference type="SAM" id="SignalP"/>
    </source>
</evidence>
<organism evidence="3 4">
    <name type="scientific">Streptomyces cynarae</name>
    <dbReference type="NCBI Taxonomy" id="2981134"/>
    <lineage>
        <taxon>Bacteria</taxon>
        <taxon>Bacillati</taxon>
        <taxon>Actinomycetota</taxon>
        <taxon>Actinomycetes</taxon>
        <taxon>Kitasatosporales</taxon>
        <taxon>Streptomycetaceae</taxon>
        <taxon>Streptomyces</taxon>
    </lineage>
</organism>
<evidence type="ECO:0000313" key="4">
    <source>
        <dbReference type="Proteomes" id="UP001061298"/>
    </source>
</evidence>
<feature type="signal peptide" evidence="1">
    <location>
        <begin position="1"/>
        <end position="24"/>
    </location>
</feature>
<dbReference type="PROSITE" id="PS51257">
    <property type="entry name" value="PROKAR_LIPOPROTEIN"/>
    <property type="match status" value="1"/>
</dbReference>
<protein>
    <submittedName>
        <fullName evidence="3">Right-handed parallel beta-helix repeat-containing protein</fullName>
    </submittedName>
</protein>
<reference evidence="3" key="1">
    <citation type="submission" date="2022-10" db="EMBL/GenBank/DDBJ databases">
        <authorList>
            <person name="Mo P."/>
        </authorList>
    </citation>
    <scope>NUCLEOTIDE SEQUENCE</scope>
    <source>
        <strain evidence="3">HUAS 13-4</strain>
    </source>
</reference>
<dbReference type="RefSeq" id="WP_263230654.1">
    <property type="nucleotide sequence ID" value="NZ_CP106793.1"/>
</dbReference>
<dbReference type="Proteomes" id="UP001061298">
    <property type="component" value="Chromosome"/>
</dbReference>
<dbReference type="InterPro" id="IPR012334">
    <property type="entry name" value="Pectin_lyas_fold"/>
</dbReference>
<dbReference type="Gene3D" id="2.160.20.10">
    <property type="entry name" value="Single-stranded right-handed beta-helix, Pectin lyase-like"/>
    <property type="match status" value="1"/>
</dbReference>
<feature type="domain" description="Right handed beta helix" evidence="2">
    <location>
        <begin position="244"/>
        <end position="349"/>
    </location>
</feature>
<dbReference type="InterPro" id="IPR039448">
    <property type="entry name" value="Beta_helix"/>
</dbReference>
<dbReference type="SUPFAM" id="SSF51126">
    <property type="entry name" value="Pectin lyase-like"/>
    <property type="match status" value="1"/>
</dbReference>
<sequence>MTKRHLAYLACAAALVASGCGATADSLPATPGTRTVRPGDSIQKAVDAAKPGDTILLAAGTYRESVRVTTSGLTLRGMGRSTVIAPADKAAANACAKAGNGICVEGTQGHPVTDTTIASLALTGFSKSGLWSTWTDRLTVRHVTAEKNKVWGIAQERSTRGVFLDNTARDNGDAGLFLANTVASEGGATDTKGAVIAHNRLQGNRIGVTVRRLRDLTVMSNDVSANCAGVFVVGDENRPRAGALTVSDNAIRQNNKSCPKTTRLPALQGSGIVLTGAENTLVTRNTITDHMGKSPLSGGIVLFRSMVGASNERNQITGNTVRRNAPADLVNGEAGKGNTFQGNTCGASKPAGLC</sequence>
<feature type="domain" description="Right handed beta helix" evidence="2">
    <location>
        <begin position="98"/>
        <end position="237"/>
    </location>
</feature>
<keyword evidence="1" id="KW-0732">Signal</keyword>